<proteinExistence type="predicted"/>
<dbReference type="EMBL" id="CP045032">
    <property type="protein sequence ID" value="QFQ03077.1"/>
    <property type="molecule type" value="Genomic_DNA"/>
</dbReference>
<keyword evidence="3" id="KW-1185">Reference proteome</keyword>
<dbReference type="AlphaFoldDB" id="A0A5J6ZC21"/>
<reference evidence="3" key="1">
    <citation type="submission" date="2019-10" db="EMBL/GenBank/DDBJ databases">
        <title>Complete genome sequence of Corynebacterium urogenitalis DSM 108747, isolated from the genital tract of a cow.</title>
        <authorList>
            <person name="Ruckert C."/>
            <person name="Ballas P."/>
            <person name="Wagener K."/>
            <person name="Drillich M."/>
            <person name="Kaempfer P."/>
            <person name="Busse H.-J."/>
            <person name="Ehling-Schulz M."/>
        </authorList>
    </citation>
    <scope>NUCLEOTIDE SEQUENCE [LARGE SCALE GENOMIC DNA]</scope>
    <source>
        <strain evidence="3">LMM 1652</strain>
    </source>
</reference>
<evidence type="ECO:0000313" key="3">
    <source>
        <dbReference type="Proteomes" id="UP000326711"/>
    </source>
</evidence>
<organism evidence="2 3">
    <name type="scientific">Corynebacterium urogenitale</name>
    <dbReference type="NCBI Taxonomy" id="2487892"/>
    <lineage>
        <taxon>Bacteria</taxon>
        <taxon>Bacillati</taxon>
        <taxon>Actinomycetota</taxon>
        <taxon>Actinomycetes</taxon>
        <taxon>Mycobacteriales</taxon>
        <taxon>Corynebacteriaceae</taxon>
        <taxon>Corynebacterium</taxon>
    </lineage>
</organism>
<dbReference type="KEGG" id="cuo:CUROG_08645"/>
<sequence length="309" mass="33380">MAFLSTLLILCCALGCGAVGGAVYWHSHRKESSALRWFRLFTIHSHLWGDAPGAAIERQSFLAGLGLDEMTPDMKFFQSAISNSQARSFSNLAPHTLVGLPAQLASRVPFAAAGCDMVAIATSAPDPSRTYEPLPLKFTVPPAPTWKVGLAADGSPLCLHAVPGMTIAILGSAQAIENAVRGLGWPEQLVTAPISVDSCQESLGIWEEAWDSARTRIVTAVTNSEHSDWLVSQERPSARQISERLLDGIFADAILVYGQRSGHGLLIHRDHRQAFTPFISRSPRHYEPPASPPPAQPVPRQLDSRPVPS</sequence>
<gene>
    <name evidence="2" type="ORF">CUROG_08645</name>
</gene>
<name>A0A5J6ZC21_9CORY</name>
<feature type="region of interest" description="Disordered" evidence="1">
    <location>
        <begin position="281"/>
        <end position="309"/>
    </location>
</feature>
<evidence type="ECO:0000313" key="2">
    <source>
        <dbReference type="EMBL" id="QFQ03077.1"/>
    </source>
</evidence>
<accession>A0A5J6ZC21</accession>
<evidence type="ECO:0000256" key="1">
    <source>
        <dbReference type="SAM" id="MobiDB-lite"/>
    </source>
</evidence>
<protein>
    <submittedName>
        <fullName evidence="2">Uncharacterized protein</fullName>
    </submittedName>
</protein>
<dbReference type="Proteomes" id="UP000326711">
    <property type="component" value="Chromosome"/>
</dbReference>